<evidence type="ECO:0000313" key="1">
    <source>
        <dbReference type="EMBL" id="VAW61158.1"/>
    </source>
</evidence>
<proteinExistence type="predicted"/>
<name>A0A3B0WYQ0_9ZZZZ</name>
<dbReference type="EMBL" id="UOFJ01000026">
    <property type="protein sequence ID" value="VAW61158.1"/>
    <property type="molecule type" value="Genomic_DNA"/>
</dbReference>
<organism evidence="1">
    <name type="scientific">hydrothermal vent metagenome</name>
    <dbReference type="NCBI Taxonomy" id="652676"/>
    <lineage>
        <taxon>unclassified sequences</taxon>
        <taxon>metagenomes</taxon>
        <taxon>ecological metagenomes</taxon>
    </lineage>
</organism>
<accession>A0A3B0WYQ0</accession>
<reference evidence="1" key="1">
    <citation type="submission" date="2018-06" db="EMBL/GenBank/DDBJ databases">
        <authorList>
            <person name="Zhirakovskaya E."/>
        </authorList>
    </citation>
    <scope>NUCLEOTIDE SEQUENCE</scope>
</reference>
<dbReference type="AlphaFoldDB" id="A0A3B0WYQ0"/>
<evidence type="ECO:0008006" key="2">
    <source>
        <dbReference type="Google" id="ProtNLM"/>
    </source>
</evidence>
<protein>
    <recommendedName>
        <fullName evidence="2">Rhodanese domain-containing protein</fullName>
    </recommendedName>
</protein>
<sequence>MKKSMTYILLLILSTFVNSLANASDQTLENYIVNFDYAARKEMKIDSLKLIELLKMGKVQLIDIRFNEEYSAWKVGFSKSIPLN</sequence>
<gene>
    <name evidence="1" type="ORF">MNBD_GAMMA10-40</name>
</gene>